<dbReference type="RefSeq" id="WP_074822315.1">
    <property type="nucleotide sequence ID" value="NZ_FOLW01000004.1"/>
</dbReference>
<comment type="caution">
    <text evidence="12">The sequence shown here is derived from an EMBL/GenBank/DDBJ whole genome shotgun (WGS) entry which is preliminary data.</text>
</comment>
<comment type="subcellular location">
    <subcellularLocation>
        <location evidence="9">Cytoplasm</location>
    </subcellularLocation>
</comment>
<dbReference type="EC" id="2.1.1.63" evidence="9"/>
<name>A0AAJ5BH61_9GAMM</name>
<dbReference type="PROSITE" id="PS00374">
    <property type="entry name" value="MGMT"/>
    <property type="match status" value="1"/>
</dbReference>
<evidence type="ECO:0000313" key="12">
    <source>
        <dbReference type="EMBL" id="SFC79568.1"/>
    </source>
</evidence>
<dbReference type="HAMAP" id="MF_00772">
    <property type="entry name" value="OGT"/>
    <property type="match status" value="1"/>
</dbReference>
<feature type="active site" description="Nucleophile; methyl group acceptor" evidence="9">
    <location>
        <position position="129"/>
    </location>
</feature>
<evidence type="ECO:0000313" key="13">
    <source>
        <dbReference type="Proteomes" id="UP000226420"/>
    </source>
</evidence>
<dbReference type="PANTHER" id="PTHR10815:SF5">
    <property type="entry name" value="METHYLATED-DNA--PROTEIN-CYSTEINE METHYLTRANSFERASE"/>
    <property type="match status" value="1"/>
</dbReference>
<dbReference type="SUPFAM" id="SSF46767">
    <property type="entry name" value="Methylated DNA-protein cysteine methyltransferase, C-terminal domain"/>
    <property type="match status" value="1"/>
</dbReference>
<evidence type="ECO:0000256" key="8">
    <source>
        <dbReference type="ARBA" id="ARBA00049348"/>
    </source>
</evidence>
<dbReference type="EMBL" id="FOLW01000004">
    <property type="protein sequence ID" value="SFC79568.1"/>
    <property type="molecule type" value="Genomic_DNA"/>
</dbReference>
<dbReference type="InterPro" id="IPR014048">
    <property type="entry name" value="MethylDNA_cys_MeTrfase_DNA-bd"/>
</dbReference>
<dbReference type="InterPro" id="IPR008332">
    <property type="entry name" value="MethylG_MeTrfase_N"/>
</dbReference>
<evidence type="ECO:0000256" key="5">
    <source>
        <dbReference type="ARBA" id="ARBA00022679"/>
    </source>
</evidence>
<evidence type="ECO:0000256" key="7">
    <source>
        <dbReference type="ARBA" id="ARBA00023204"/>
    </source>
</evidence>
<dbReference type="Proteomes" id="UP000226420">
    <property type="component" value="Unassembled WGS sequence"/>
</dbReference>
<dbReference type="GO" id="GO:0003908">
    <property type="term" value="F:methylated-DNA-[protein]-cysteine S-methyltransferase activity"/>
    <property type="evidence" value="ECO:0007669"/>
    <property type="project" value="UniProtKB-UniRule"/>
</dbReference>
<dbReference type="GO" id="GO:0005737">
    <property type="term" value="C:cytoplasm"/>
    <property type="evidence" value="ECO:0007669"/>
    <property type="project" value="UniProtKB-SubCell"/>
</dbReference>
<organism evidence="12 13">
    <name type="scientific">Pragia fontium DSM 5563 = ATCC 49100</name>
    <dbReference type="NCBI Taxonomy" id="1122977"/>
    <lineage>
        <taxon>Bacteria</taxon>
        <taxon>Pseudomonadati</taxon>
        <taxon>Pseudomonadota</taxon>
        <taxon>Gammaproteobacteria</taxon>
        <taxon>Enterobacterales</taxon>
        <taxon>Budviciaceae</taxon>
        <taxon>Pragia</taxon>
    </lineage>
</organism>
<keyword evidence="4 9" id="KW-0489">Methyltransferase</keyword>
<dbReference type="GO" id="GO:0006307">
    <property type="term" value="P:DNA alkylation repair"/>
    <property type="evidence" value="ECO:0007669"/>
    <property type="project" value="UniProtKB-UniRule"/>
</dbReference>
<reference evidence="12 13" key="1">
    <citation type="submission" date="2016-10" db="EMBL/GenBank/DDBJ databases">
        <authorList>
            <person name="Varghese N."/>
            <person name="Submissions S."/>
        </authorList>
    </citation>
    <scope>NUCLEOTIDE SEQUENCE [LARGE SCALE GENOMIC DNA]</scope>
    <source>
        <strain evidence="12 13">DSM 5563</strain>
    </source>
</reference>
<evidence type="ECO:0000256" key="3">
    <source>
        <dbReference type="ARBA" id="ARBA00022490"/>
    </source>
</evidence>
<keyword evidence="5 9" id="KW-0808">Transferase</keyword>
<comment type="miscellaneous">
    <text evidence="9">This enzyme catalyzes only one turnover and therefore is not strictly catalytic. According to one definition, an enzyme is a biocatalyst that acts repeatedly and over many reaction cycles.</text>
</comment>
<evidence type="ECO:0000259" key="10">
    <source>
        <dbReference type="Pfam" id="PF01035"/>
    </source>
</evidence>
<keyword evidence="3 9" id="KW-0963">Cytoplasm</keyword>
<evidence type="ECO:0000256" key="9">
    <source>
        <dbReference type="HAMAP-Rule" id="MF_00772"/>
    </source>
</evidence>
<dbReference type="Gene3D" id="1.10.10.10">
    <property type="entry name" value="Winged helix-like DNA-binding domain superfamily/Winged helix DNA-binding domain"/>
    <property type="match status" value="1"/>
</dbReference>
<dbReference type="InterPro" id="IPR023546">
    <property type="entry name" value="MGMT"/>
</dbReference>
<dbReference type="InterPro" id="IPR036631">
    <property type="entry name" value="MGMT_N_sf"/>
</dbReference>
<dbReference type="FunFam" id="1.10.10.10:FF:000214">
    <property type="entry name" value="Methylated-DNA--protein-cysteine methyltransferase"/>
    <property type="match status" value="1"/>
</dbReference>
<dbReference type="InterPro" id="IPR036388">
    <property type="entry name" value="WH-like_DNA-bd_sf"/>
</dbReference>
<evidence type="ECO:0000256" key="1">
    <source>
        <dbReference type="ARBA" id="ARBA00001286"/>
    </source>
</evidence>
<dbReference type="InterPro" id="IPR001497">
    <property type="entry name" value="MethylDNA_cys_MeTrfase_AS"/>
</dbReference>
<accession>A0AAJ5BH61</accession>
<gene>
    <name evidence="12" type="ORF">SAMN02745723_104151</name>
</gene>
<dbReference type="SUPFAM" id="SSF53155">
    <property type="entry name" value="Methylated DNA-protein cysteine methyltransferase domain"/>
    <property type="match status" value="1"/>
</dbReference>
<evidence type="ECO:0000256" key="6">
    <source>
        <dbReference type="ARBA" id="ARBA00022763"/>
    </source>
</evidence>
<evidence type="ECO:0000256" key="2">
    <source>
        <dbReference type="ARBA" id="ARBA00008711"/>
    </source>
</evidence>
<comment type="similarity">
    <text evidence="2 9">Belongs to the MGMT family.</text>
</comment>
<feature type="domain" description="Methylguanine DNA methyltransferase ribonuclease-like" evidence="11">
    <location>
        <begin position="1"/>
        <end position="73"/>
    </location>
</feature>
<dbReference type="InterPro" id="IPR036217">
    <property type="entry name" value="MethylDNA_cys_MeTrfase_DNAb"/>
</dbReference>
<dbReference type="PANTHER" id="PTHR10815">
    <property type="entry name" value="METHYLATED-DNA--PROTEIN-CYSTEINE METHYLTRANSFERASE"/>
    <property type="match status" value="1"/>
</dbReference>
<comment type="catalytic activity">
    <reaction evidence="8 9">
        <text>a 6-O-methyl-2'-deoxyguanosine in DNA + L-cysteinyl-[protein] = S-methyl-L-cysteinyl-[protein] + a 2'-deoxyguanosine in DNA</text>
        <dbReference type="Rhea" id="RHEA:24000"/>
        <dbReference type="Rhea" id="RHEA-COMP:10131"/>
        <dbReference type="Rhea" id="RHEA-COMP:10132"/>
        <dbReference type="Rhea" id="RHEA-COMP:11367"/>
        <dbReference type="Rhea" id="RHEA-COMP:11368"/>
        <dbReference type="ChEBI" id="CHEBI:29950"/>
        <dbReference type="ChEBI" id="CHEBI:82612"/>
        <dbReference type="ChEBI" id="CHEBI:85445"/>
        <dbReference type="ChEBI" id="CHEBI:85448"/>
        <dbReference type="EC" id="2.1.1.63"/>
    </reaction>
</comment>
<dbReference type="Pfam" id="PF02870">
    <property type="entry name" value="Methyltransf_1N"/>
    <property type="match status" value="1"/>
</dbReference>
<dbReference type="Gene3D" id="3.30.160.70">
    <property type="entry name" value="Methylated DNA-protein cysteine methyltransferase domain"/>
    <property type="match status" value="1"/>
</dbReference>
<comment type="function">
    <text evidence="9">Involved in the cellular defense against the biological effects of O6-methylguanine (O6-MeG) and O4-methylthymine (O4-MeT) in DNA. Repairs the methylated nucleobase in DNA by stoichiometrically transferring the methyl group to a cysteine residue in the enzyme. This is a suicide reaction: the enzyme is irreversibly inactivated.</text>
</comment>
<dbReference type="GO" id="GO:0032259">
    <property type="term" value="P:methylation"/>
    <property type="evidence" value="ECO:0007669"/>
    <property type="project" value="UniProtKB-KW"/>
</dbReference>
<protein>
    <recommendedName>
        <fullName evidence="9">Methylated-DNA--protein-cysteine methyltransferase</fullName>
        <ecNumber evidence="9">2.1.1.63</ecNumber>
    </recommendedName>
    <alternativeName>
        <fullName evidence="9">6-O-methylguanine-DNA methyltransferase</fullName>
        <shortName evidence="9">MGMT</shortName>
    </alternativeName>
    <alternativeName>
        <fullName evidence="9">O-6-methylguanine-DNA-alkyltransferase</fullName>
    </alternativeName>
</protein>
<dbReference type="CDD" id="cd06445">
    <property type="entry name" value="ATase"/>
    <property type="match status" value="1"/>
</dbReference>
<comment type="catalytic activity">
    <reaction evidence="1 9">
        <text>a 4-O-methyl-thymidine in DNA + L-cysteinyl-[protein] = a thymidine in DNA + S-methyl-L-cysteinyl-[protein]</text>
        <dbReference type="Rhea" id="RHEA:53428"/>
        <dbReference type="Rhea" id="RHEA-COMP:10131"/>
        <dbReference type="Rhea" id="RHEA-COMP:10132"/>
        <dbReference type="Rhea" id="RHEA-COMP:13555"/>
        <dbReference type="Rhea" id="RHEA-COMP:13556"/>
        <dbReference type="ChEBI" id="CHEBI:29950"/>
        <dbReference type="ChEBI" id="CHEBI:82612"/>
        <dbReference type="ChEBI" id="CHEBI:137386"/>
        <dbReference type="ChEBI" id="CHEBI:137387"/>
        <dbReference type="EC" id="2.1.1.63"/>
    </reaction>
</comment>
<feature type="domain" description="Methylated-DNA-[protein]-cysteine S-methyltransferase DNA binding" evidence="10">
    <location>
        <begin position="78"/>
        <end position="158"/>
    </location>
</feature>
<sequence length="170" mass="18522">MYHQLYLSPVGNLRIVADDIALRQLWLPNEVEQRQPEAGWIDGKASPIINQVITMLSDYFAGKIVSFTDIPCEPEGSEFQKAVWQQLKNIGYAEIVSYGDIAAAINKPKGAQAVGGAVGANPIAIILPCHRVLGRSGTLTGYSGGLAVKKALLDLEGISYKENRQYSLDY</sequence>
<dbReference type="NCBIfam" id="TIGR00589">
    <property type="entry name" value="ogt"/>
    <property type="match status" value="1"/>
</dbReference>
<proteinExistence type="inferred from homology"/>
<keyword evidence="6 9" id="KW-0227">DNA damage</keyword>
<evidence type="ECO:0000256" key="4">
    <source>
        <dbReference type="ARBA" id="ARBA00022603"/>
    </source>
</evidence>
<dbReference type="Pfam" id="PF01035">
    <property type="entry name" value="DNA_binding_1"/>
    <property type="match status" value="1"/>
</dbReference>
<evidence type="ECO:0000259" key="11">
    <source>
        <dbReference type="Pfam" id="PF02870"/>
    </source>
</evidence>
<dbReference type="AlphaFoldDB" id="A0AAJ5BH61"/>
<keyword evidence="7 9" id="KW-0234">DNA repair</keyword>